<evidence type="ECO:0000313" key="1">
    <source>
        <dbReference type="EMBL" id="PHV70783.1"/>
    </source>
</evidence>
<keyword evidence="2" id="KW-1185">Reference proteome</keyword>
<reference evidence="1" key="1">
    <citation type="submission" date="2017-10" db="EMBL/GenBank/DDBJ databases">
        <title>Genome sequence of cellulolytic Lachnospiraceae bacterium XHS1971 isolated from hotspring sediment.</title>
        <authorList>
            <person name="Vasudevan G."/>
            <person name="Joshi A.J."/>
            <person name="Hivarkar S."/>
            <person name="Lanjekar V.B."/>
            <person name="Dhakephalkar P.K."/>
            <person name="Dagar S."/>
        </authorList>
    </citation>
    <scope>NUCLEOTIDE SEQUENCE</scope>
    <source>
        <strain evidence="1">XHS1971</strain>
    </source>
</reference>
<evidence type="ECO:0000313" key="2">
    <source>
        <dbReference type="Proteomes" id="UP000224460"/>
    </source>
</evidence>
<comment type="caution">
    <text evidence="1">The sequence shown here is derived from an EMBL/GenBank/DDBJ whole genome shotgun (WGS) entry which is preliminary data.</text>
</comment>
<organism evidence="1 2">
    <name type="scientific">Sporanaerobium hydrogeniformans</name>
    <dbReference type="NCBI Taxonomy" id="3072179"/>
    <lineage>
        <taxon>Bacteria</taxon>
        <taxon>Bacillati</taxon>
        <taxon>Bacillota</taxon>
        <taxon>Clostridia</taxon>
        <taxon>Lachnospirales</taxon>
        <taxon>Lachnospiraceae</taxon>
        <taxon>Sporanaerobium</taxon>
    </lineage>
</organism>
<gene>
    <name evidence="1" type="ORF">CS063_08425</name>
</gene>
<name>A0AC61DDD1_9FIRM</name>
<protein>
    <submittedName>
        <fullName evidence="1">Type A chloramphenicol O-acetyltransferase</fullName>
    </submittedName>
</protein>
<proteinExistence type="predicted"/>
<dbReference type="Proteomes" id="UP000224460">
    <property type="component" value="Unassembled WGS sequence"/>
</dbReference>
<sequence>MFQLIDRSTWKREEYFNHYLSDVPCTYSMTVRLDITELREKRVSLYPTMLYLIACVVNRHEEFRTALDDNGEVGVYDYLSPCYTVFHKESETFSNLWTTYSPNYKQFCANYENDIQEYGSINRMIAKPNAPKNTFSVSMIPWSSFEGFNLNLQKGYSYLLPIFTMGKFETVNDRCLLPLAVQVHHAVCDGFHLSRFFNELQEMIEQLPTN</sequence>
<dbReference type="EMBL" id="PEDL01000007">
    <property type="protein sequence ID" value="PHV70783.1"/>
    <property type="molecule type" value="Genomic_DNA"/>
</dbReference>
<accession>A0AC61DDD1</accession>